<dbReference type="Proteomes" id="UP001293593">
    <property type="component" value="Unassembled WGS sequence"/>
</dbReference>
<protein>
    <submittedName>
        <fullName evidence="2">Uncharacterized protein</fullName>
    </submittedName>
</protein>
<sequence>MGNCMERSSDENRWQEQEEKEEVKQKQVEEEDGEGKKRMRIKVVLTREELQWLLLQLNQKQGIGLDQVLEEIQRSREKVEQGWKPSLESILEIPEVPEMDR</sequence>
<organism evidence="2 3">
    <name type="scientific">Acacia crassicarpa</name>
    <name type="common">northern wattle</name>
    <dbReference type="NCBI Taxonomy" id="499986"/>
    <lineage>
        <taxon>Eukaryota</taxon>
        <taxon>Viridiplantae</taxon>
        <taxon>Streptophyta</taxon>
        <taxon>Embryophyta</taxon>
        <taxon>Tracheophyta</taxon>
        <taxon>Spermatophyta</taxon>
        <taxon>Magnoliopsida</taxon>
        <taxon>eudicotyledons</taxon>
        <taxon>Gunneridae</taxon>
        <taxon>Pentapetalae</taxon>
        <taxon>rosids</taxon>
        <taxon>fabids</taxon>
        <taxon>Fabales</taxon>
        <taxon>Fabaceae</taxon>
        <taxon>Caesalpinioideae</taxon>
        <taxon>mimosoid clade</taxon>
        <taxon>Acacieae</taxon>
        <taxon>Acacia</taxon>
    </lineage>
</organism>
<gene>
    <name evidence="2" type="ORF">QN277_028390</name>
</gene>
<comment type="caution">
    <text evidence="2">The sequence shown here is derived from an EMBL/GenBank/DDBJ whole genome shotgun (WGS) entry which is preliminary data.</text>
</comment>
<dbReference type="EMBL" id="JAWXYG010000009">
    <property type="protein sequence ID" value="KAK4262895.1"/>
    <property type="molecule type" value="Genomic_DNA"/>
</dbReference>
<evidence type="ECO:0000256" key="1">
    <source>
        <dbReference type="SAM" id="MobiDB-lite"/>
    </source>
</evidence>
<name>A0AAE1K3D8_9FABA</name>
<keyword evidence="3" id="KW-1185">Reference proteome</keyword>
<reference evidence="2" key="1">
    <citation type="submission" date="2023-10" db="EMBL/GenBank/DDBJ databases">
        <title>Chromosome-level genome of the transformable northern wattle, Acacia crassicarpa.</title>
        <authorList>
            <person name="Massaro I."/>
            <person name="Sinha N.R."/>
            <person name="Poethig S."/>
            <person name="Leichty A.R."/>
        </authorList>
    </citation>
    <scope>NUCLEOTIDE SEQUENCE</scope>
    <source>
        <strain evidence="2">Acra3RX</strain>
        <tissue evidence="2">Leaf</tissue>
    </source>
</reference>
<dbReference type="AlphaFoldDB" id="A0AAE1K3D8"/>
<dbReference type="PANTHER" id="PTHR35704:SF1">
    <property type="entry name" value="OS02G0254600 PROTEIN"/>
    <property type="match status" value="1"/>
</dbReference>
<evidence type="ECO:0000313" key="2">
    <source>
        <dbReference type="EMBL" id="KAK4262895.1"/>
    </source>
</evidence>
<feature type="region of interest" description="Disordered" evidence="1">
    <location>
        <begin position="1"/>
        <end position="37"/>
    </location>
</feature>
<dbReference type="PANTHER" id="PTHR35704">
    <property type="entry name" value="OS02G0254600 PROTEIN"/>
    <property type="match status" value="1"/>
</dbReference>
<feature type="compositionally biased region" description="Basic and acidic residues" evidence="1">
    <location>
        <begin position="7"/>
        <end position="28"/>
    </location>
</feature>
<proteinExistence type="predicted"/>
<accession>A0AAE1K3D8</accession>
<evidence type="ECO:0000313" key="3">
    <source>
        <dbReference type="Proteomes" id="UP001293593"/>
    </source>
</evidence>